<feature type="domain" description="FecR protein" evidence="2">
    <location>
        <begin position="116"/>
        <end position="208"/>
    </location>
</feature>
<proteinExistence type="predicted"/>
<sequence length="325" mass="35169">MTPPINEIDRLAAEWAVETDNENFSVERQATLTAWLESDPRHFGAYINARAALARIERLGAAAQSNGDRDNECAAPIDMFRSSRRRFILAGSIAAGLAVTVVAGTAWWANSYAASFETPVGQTRMASLPDNSTITLNTDTRAAVRYSAMERNIVLERGEALFDVAKNKLRPFVVRMNTIKVRAVGTSFSVGAAGSGPVRVMVREGVVEIDTHSSAPPVRVYAGSRATALPSGQLAIERLGAKQISEGLAWRSGHVFFRHQTLGAIATEFKRYSNIQIVIDDPAVASKTVTGMFVATDPVAFSHAVAASLNLNVEDRGNEIHITRK</sequence>
<dbReference type="EMBL" id="BAAADD010000005">
    <property type="protein sequence ID" value="GAA0573482.1"/>
    <property type="molecule type" value="Genomic_DNA"/>
</dbReference>
<protein>
    <submittedName>
        <fullName evidence="3">FecR family protein</fullName>
    </submittedName>
</protein>
<dbReference type="InterPro" id="IPR012373">
    <property type="entry name" value="Ferrdict_sens_TM"/>
</dbReference>
<keyword evidence="1" id="KW-0472">Membrane</keyword>
<keyword evidence="1" id="KW-1133">Transmembrane helix</keyword>
<evidence type="ECO:0000313" key="3">
    <source>
        <dbReference type="EMBL" id="GAA0573482.1"/>
    </source>
</evidence>
<comment type="caution">
    <text evidence="3">The sequence shown here is derived from an EMBL/GenBank/DDBJ whole genome shotgun (WGS) entry which is preliminary data.</text>
</comment>
<dbReference type="PANTHER" id="PTHR30273:SF2">
    <property type="entry name" value="PROTEIN FECR"/>
    <property type="match status" value="1"/>
</dbReference>
<evidence type="ECO:0000259" key="2">
    <source>
        <dbReference type="Pfam" id="PF04773"/>
    </source>
</evidence>
<dbReference type="Gene3D" id="2.60.120.1440">
    <property type="match status" value="1"/>
</dbReference>
<name>A0ABP3PVG9_9PROT</name>
<dbReference type="Pfam" id="PF04773">
    <property type="entry name" value="FecR"/>
    <property type="match status" value="1"/>
</dbReference>
<keyword evidence="1" id="KW-0812">Transmembrane</keyword>
<gene>
    <name evidence="3" type="ORF">GCM10008942_22720</name>
</gene>
<keyword evidence="4" id="KW-1185">Reference proteome</keyword>
<dbReference type="Gene3D" id="3.55.50.30">
    <property type="match status" value="1"/>
</dbReference>
<feature type="transmembrane region" description="Helical" evidence="1">
    <location>
        <begin position="87"/>
        <end position="109"/>
    </location>
</feature>
<dbReference type="Proteomes" id="UP001499951">
    <property type="component" value="Unassembled WGS sequence"/>
</dbReference>
<dbReference type="RefSeq" id="WP_166934620.1">
    <property type="nucleotide sequence ID" value="NZ_BAAADD010000005.1"/>
</dbReference>
<organism evidence="3 4">
    <name type="scientific">Rhizomicrobium electricum</name>
    <dbReference type="NCBI Taxonomy" id="480070"/>
    <lineage>
        <taxon>Bacteria</taxon>
        <taxon>Pseudomonadati</taxon>
        <taxon>Pseudomonadota</taxon>
        <taxon>Alphaproteobacteria</taxon>
        <taxon>Micropepsales</taxon>
        <taxon>Micropepsaceae</taxon>
        <taxon>Rhizomicrobium</taxon>
    </lineage>
</organism>
<evidence type="ECO:0000313" key="4">
    <source>
        <dbReference type="Proteomes" id="UP001499951"/>
    </source>
</evidence>
<evidence type="ECO:0000256" key="1">
    <source>
        <dbReference type="SAM" id="Phobius"/>
    </source>
</evidence>
<dbReference type="PIRSF" id="PIRSF018266">
    <property type="entry name" value="FecR"/>
    <property type="match status" value="1"/>
</dbReference>
<accession>A0ABP3PVG9</accession>
<reference evidence="4" key="1">
    <citation type="journal article" date="2019" name="Int. J. Syst. Evol. Microbiol.">
        <title>The Global Catalogue of Microorganisms (GCM) 10K type strain sequencing project: providing services to taxonomists for standard genome sequencing and annotation.</title>
        <authorList>
            <consortium name="The Broad Institute Genomics Platform"/>
            <consortium name="The Broad Institute Genome Sequencing Center for Infectious Disease"/>
            <person name="Wu L."/>
            <person name="Ma J."/>
        </authorList>
    </citation>
    <scope>NUCLEOTIDE SEQUENCE [LARGE SCALE GENOMIC DNA]</scope>
    <source>
        <strain evidence="4">JCM 15089</strain>
    </source>
</reference>
<dbReference type="PANTHER" id="PTHR30273">
    <property type="entry name" value="PERIPLASMIC SIGNAL SENSOR AND SIGMA FACTOR ACTIVATOR FECR-RELATED"/>
    <property type="match status" value="1"/>
</dbReference>
<dbReference type="InterPro" id="IPR006860">
    <property type="entry name" value="FecR"/>
</dbReference>